<accession>A0A4Y1WST5</accession>
<dbReference type="GO" id="GO:0004784">
    <property type="term" value="F:superoxide dismutase activity"/>
    <property type="evidence" value="ECO:0007669"/>
    <property type="project" value="UniProtKB-EC"/>
</dbReference>
<evidence type="ECO:0000313" key="15">
    <source>
        <dbReference type="Proteomes" id="UP000318946"/>
    </source>
</evidence>
<dbReference type="RefSeq" id="WP_019131244.1">
    <property type="nucleotide sequence ID" value="NZ_AP019735.1"/>
</dbReference>
<dbReference type="SUPFAM" id="SSF46609">
    <property type="entry name" value="Fe,Mn superoxide dismutase (SOD), N-terminal domain"/>
    <property type="match status" value="1"/>
</dbReference>
<comment type="similarity">
    <text evidence="3">Belongs to the iron/manganese superoxide dismutase family.</text>
</comment>
<reference evidence="15" key="1">
    <citation type="submission" date="2019-06" db="EMBL/GenBank/DDBJ databases">
        <title>Alistipes onderdonkii subsp. vulgaris subsp. nov., Alistipes dispar sp. nov. and Alistipes communis sp. nov., isolated from human faeces, and creation of Alistipes onderdonkii subsp. onderdonkii subsp. nov.</title>
        <authorList>
            <person name="Sakamoto M."/>
            <person name="Ikeyama N."/>
            <person name="Ogata Y."/>
            <person name="Suda W."/>
            <person name="Iino T."/>
            <person name="Hattori M."/>
            <person name="Ohkuma M."/>
        </authorList>
    </citation>
    <scope>NUCLEOTIDE SEQUENCE [LARGE SCALE GENOMIC DNA]</scope>
    <source>
        <strain evidence="15">5CBH24</strain>
    </source>
</reference>
<evidence type="ECO:0000256" key="11">
    <source>
        <dbReference type="SAM" id="Phobius"/>
    </source>
</evidence>
<dbReference type="Proteomes" id="UP000318946">
    <property type="component" value="Chromosome"/>
</dbReference>
<dbReference type="GO" id="GO:0016020">
    <property type="term" value="C:membrane"/>
    <property type="evidence" value="ECO:0007669"/>
    <property type="project" value="UniProtKB-SubCell"/>
</dbReference>
<dbReference type="Gene3D" id="1.20.1260.100">
    <property type="entry name" value="TspO/MBR protein"/>
    <property type="match status" value="1"/>
</dbReference>
<keyword evidence="9" id="KW-0408">Iron</keyword>
<keyword evidence="10 11" id="KW-0472">Membrane</keyword>
<dbReference type="PANTHER" id="PTHR42769:SF3">
    <property type="entry name" value="SUPEROXIDE DISMUTASE [FE] 2, CHLOROPLASTIC"/>
    <property type="match status" value="1"/>
</dbReference>
<feature type="transmembrane region" description="Helical" evidence="11">
    <location>
        <begin position="74"/>
        <end position="93"/>
    </location>
</feature>
<dbReference type="PRINTS" id="PR01703">
    <property type="entry name" value="MNSODISMTASE"/>
</dbReference>
<evidence type="ECO:0000256" key="9">
    <source>
        <dbReference type="ARBA" id="ARBA00023004"/>
    </source>
</evidence>
<dbReference type="GeneID" id="85228419"/>
<feature type="transmembrane region" description="Helical" evidence="11">
    <location>
        <begin position="99"/>
        <end position="117"/>
    </location>
</feature>
<dbReference type="InterPro" id="IPR019833">
    <property type="entry name" value="Mn/Fe_SOD_BS"/>
</dbReference>
<evidence type="ECO:0000259" key="12">
    <source>
        <dbReference type="Pfam" id="PF00081"/>
    </source>
</evidence>
<dbReference type="SUPFAM" id="SSF54719">
    <property type="entry name" value="Fe,Mn superoxide dismutase (SOD), C-terminal domain"/>
    <property type="match status" value="1"/>
</dbReference>
<evidence type="ECO:0000256" key="7">
    <source>
        <dbReference type="ARBA" id="ARBA00022989"/>
    </source>
</evidence>
<dbReference type="Pfam" id="PF02777">
    <property type="entry name" value="Sod_Fe_C"/>
    <property type="match status" value="1"/>
</dbReference>
<dbReference type="KEGG" id="acou:A5CBH24_04610"/>
<evidence type="ECO:0000256" key="2">
    <source>
        <dbReference type="ARBA" id="ARBA00007524"/>
    </source>
</evidence>
<dbReference type="FunFam" id="1.20.1260.100:FF:000001">
    <property type="entry name" value="translocator protein 2"/>
    <property type="match status" value="1"/>
</dbReference>
<dbReference type="InterPro" id="IPR036314">
    <property type="entry name" value="SOD_C_sf"/>
</dbReference>
<evidence type="ECO:0000259" key="13">
    <source>
        <dbReference type="Pfam" id="PF02777"/>
    </source>
</evidence>
<evidence type="ECO:0000256" key="5">
    <source>
        <dbReference type="ARBA" id="ARBA00022692"/>
    </source>
</evidence>
<sequence>MKKIAYYVVPVLLCLIAGLVAGRLQAESVAVWYPLLAKPALTPPDIAFPIAWGIIYLCMGLSLGRVLRYGDKRYVTLWFLQLAVNFLWSVFFFYLRSPLAGFVDILLLDALVIVYICRVRHRTPSAAWLFAPYVLWILFATYLNGYILVKNPDNKIVTQNVLTTNIDTLSNSKNRQTMKHTLPQLPYKTEALAPKMSAETFEYHYGKHLQTYIDNLNKLIEGTPYAEMPLDEIVRKADGGVFNNAAQTWNHTFFFLTLTPDQQPMPEKLAAALARDFGSVEAFREAFTKAAVGLFGSGWTWLAQQPDGKLVIVAESNAGNPMTRGLKPLLTVDVWEHAYYIDYRNRRAEFVKNWWDLVDWQKVADRL</sequence>
<dbReference type="InterPro" id="IPR004307">
    <property type="entry name" value="TspO_MBR"/>
</dbReference>
<evidence type="ECO:0000256" key="1">
    <source>
        <dbReference type="ARBA" id="ARBA00004141"/>
    </source>
</evidence>
<gene>
    <name evidence="14" type="ORF">A5CBH24_04610</name>
</gene>
<dbReference type="Gene3D" id="3.55.40.20">
    <property type="entry name" value="Iron/manganese superoxide dismutase, C-terminal domain"/>
    <property type="match status" value="1"/>
</dbReference>
<dbReference type="InterPro" id="IPR019831">
    <property type="entry name" value="Mn/Fe_SOD_N"/>
</dbReference>
<proteinExistence type="inferred from homology"/>
<keyword evidence="15" id="KW-1185">Reference proteome</keyword>
<dbReference type="CDD" id="cd15904">
    <property type="entry name" value="TSPO_MBR"/>
    <property type="match status" value="1"/>
</dbReference>
<organism evidence="14 15">
    <name type="scientific">Alistipes communis</name>
    <dbReference type="NCBI Taxonomy" id="2585118"/>
    <lineage>
        <taxon>Bacteria</taxon>
        <taxon>Pseudomonadati</taxon>
        <taxon>Bacteroidota</taxon>
        <taxon>Bacteroidia</taxon>
        <taxon>Bacteroidales</taxon>
        <taxon>Rikenellaceae</taxon>
        <taxon>Alistipes</taxon>
    </lineage>
</organism>
<dbReference type="Pfam" id="PF03073">
    <property type="entry name" value="TspO_MBR"/>
    <property type="match status" value="1"/>
</dbReference>
<comment type="similarity">
    <text evidence="2">Belongs to the TspO/BZRP family.</text>
</comment>
<evidence type="ECO:0000313" key="14">
    <source>
        <dbReference type="EMBL" id="BBL03148.1"/>
    </source>
</evidence>
<keyword evidence="8" id="KW-0560">Oxidoreductase</keyword>
<protein>
    <recommendedName>
        <fullName evidence="4">superoxide dismutase</fullName>
        <ecNumber evidence="4">1.15.1.1</ecNumber>
    </recommendedName>
</protein>
<dbReference type="InterPro" id="IPR038330">
    <property type="entry name" value="TspO/MBR-related_sf"/>
</dbReference>
<evidence type="ECO:0000256" key="10">
    <source>
        <dbReference type="ARBA" id="ARBA00023136"/>
    </source>
</evidence>
<dbReference type="Gene3D" id="1.10.287.990">
    <property type="entry name" value="Fe,Mn superoxide dismutase (SOD) domain"/>
    <property type="match status" value="1"/>
</dbReference>
<keyword evidence="5 11" id="KW-0812">Transmembrane</keyword>
<dbReference type="InterPro" id="IPR001189">
    <property type="entry name" value="Mn/Fe_SOD"/>
</dbReference>
<dbReference type="FunFam" id="1.10.287.990:FF:000002">
    <property type="entry name" value="Superoxide dismutase"/>
    <property type="match status" value="1"/>
</dbReference>
<feature type="domain" description="Manganese/iron superoxide dismutase C-terminal" evidence="13">
    <location>
        <begin position="267"/>
        <end position="366"/>
    </location>
</feature>
<dbReference type="EMBL" id="AP019735">
    <property type="protein sequence ID" value="BBL03148.1"/>
    <property type="molecule type" value="Genomic_DNA"/>
</dbReference>
<dbReference type="PROSITE" id="PS00088">
    <property type="entry name" value="SOD_MN"/>
    <property type="match status" value="1"/>
</dbReference>
<feature type="transmembrane region" description="Helical" evidence="11">
    <location>
        <begin position="50"/>
        <end position="67"/>
    </location>
</feature>
<evidence type="ECO:0000256" key="4">
    <source>
        <dbReference type="ARBA" id="ARBA00012682"/>
    </source>
</evidence>
<keyword evidence="6" id="KW-0479">Metal-binding</keyword>
<feature type="transmembrane region" description="Helical" evidence="11">
    <location>
        <begin position="129"/>
        <end position="149"/>
    </location>
</feature>
<evidence type="ECO:0000256" key="3">
    <source>
        <dbReference type="ARBA" id="ARBA00008714"/>
    </source>
</evidence>
<dbReference type="PANTHER" id="PTHR42769">
    <property type="entry name" value="SUPEROXIDE DISMUTASE"/>
    <property type="match status" value="1"/>
</dbReference>
<keyword evidence="7 11" id="KW-1133">Transmembrane helix</keyword>
<dbReference type="EC" id="1.15.1.1" evidence="4"/>
<dbReference type="FunFam" id="3.55.40.20:FF:000004">
    <property type="entry name" value="Superoxide dismutase [Fe]"/>
    <property type="match status" value="1"/>
</dbReference>
<evidence type="ECO:0000256" key="6">
    <source>
        <dbReference type="ARBA" id="ARBA00022723"/>
    </source>
</evidence>
<comment type="subcellular location">
    <subcellularLocation>
        <location evidence="1">Membrane</location>
        <topology evidence="1">Multi-pass membrane protein</topology>
    </subcellularLocation>
</comment>
<dbReference type="Pfam" id="PF00081">
    <property type="entry name" value="Sod_Fe_N"/>
    <property type="match status" value="1"/>
</dbReference>
<dbReference type="InterPro" id="IPR019832">
    <property type="entry name" value="Mn/Fe_SOD_C"/>
</dbReference>
<feature type="domain" description="Manganese/iron superoxide dismutase N-terminal" evidence="12">
    <location>
        <begin position="179"/>
        <end position="258"/>
    </location>
</feature>
<dbReference type="GO" id="GO:0046872">
    <property type="term" value="F:metal ion binding"/>
    <property type="evidence" value="ECO:0007669"/>
    <property type="project" value="UniProtKB-KW"/>
</dbReference>
<dbReference type="AlphaFoldDB" id="A0A4Y1WST5"/>
<name>A0A4Y1WST5_9BACT</name>
<evidence type="ECO:0000256" key="8">
    <source>
        <dbReference type="ARBA" id="ARBA00023002"/>
    </source>
</evidence>
<dbReference type="InterPro" id="IPR036324">
    <property type="entry name" value="Mn/Fe_SOD_N_sf"/>
</dbReference>